<dbReference type="PANTHER" id="PTHR12903">
    <property type="entry name" value="MITOCHONDRIAL RIBOSOMAL PROTEIN L24"/>
    <property type="match status" value="1"/>
</dbReference>
<protein>
    <recommendedName>
        <fullName evidence="4 5">Large ribosomal subunit protein uL24</fullName>
    </recommendedName>
</protein>
<dbReference type="InterPro" id="IPR005824">
    <property type="entry name" value="KOW"/>
</dbReference>
<dbReference type="EMBL" id="QNBE01000156">
    <property type="protein sequence ID" value="RKX68497.1"/>
    <property type="molecule type" value="Genomic_DNA"/>
</dbReference>
<keyword evidence="3 5" id="KW-0687">Ribonucleoprotein</keyword>
<dbReference type="HAMAP" id="MF_01326_B">
    <property type="entry name" value="Ribosomal_uL24_B"/>
    <property type="match status" value="1"/>
</dbReference>
<dbReference type="GO" id="GO:1990904">
    <property type="term" value="C:ribonucleoprotein complex"/>
    <property type="evidence" value="ECO:0007669"/>
    <property type="project" value="UniProtKB-KW"/>
</dbReference>
<dbReference type="Proteomes" id="UP000268469">
    <property type="component" value="Unassembled WGS sequence"/>
</dbReference>
<accession>A0A660SCT4</accession>
<evidence type="ECO:0000256" key="2">
    <source>
        <dbReference type="ARBA" id="ARBA00022980"/>
    </source>
</evidence>
<dbReference type="Gene3D" id="2.30.30.30">
    <property type="match status" value="1"/>
</dbReference>
<comment type="subunit">
    <text evidence="5">Part of the 50S ribosomal subunit.</text>
</comment>
<comment type="function">
    <text evidence="5">One of two assembly initiator proteins, it binds directly to the 5'-end of the 23S rRNA, where it nucleates assembly of the 50S subunit.</text>
</comment>
<dbReference type="InterPro" id="IPR008991">
    <property type="entry name" value="Translation_prot_SH3-like_sf"/>
</dbReference>
<dbReference type="NCBIfam" id="TIGR01079">
    <property type="entry name" value="rplX_bact"/>
    <property type="match status" value="1"/>
</dbReference>
<dbReference type="InterPro" id="IPR003256">
    <property type="entry name" value="Ribosomal_uL24"/>
</dbReference>
<dbReference type="CDD" id="cd06089">
    <property type="entry name" value="KOW_RPL26"/>
    <property type="match status" value="1"/>
</dbReference>
<dbReference type="Pfam" id="PF00467">
    <property type="entry name" value="KOW"/>
    <property type="match status" value="1"/>
</dbReference>
<dbReference type="InterPro" id="IPR005825">
    <property type="entry name" value="Ribosomal_uL24_CS"/>
</dbReference>
<evidence type="ECO:0000256" key="1">
    <source>
        <dbReference type="ARBA" id="ARBA00010618"/>
    </source>
</evidence>
<keyword evidence="5" id="KW-0699">rRNA-binding</keyword>
<dbReference type="Pfam" id="PF17136">
    <property type="entry name" value="ribosomal_L24"/>
    <property type="match status" value="1"/>
</dbReference>
<dbReference type="AlphaFoldDB" id="A0A660SCT4"/>
<dbReference type="GO" id="GO:0019843">
    <property type="term" value="F:rRNA binding"/>
    <property type="evidence" value="ECO:0007669"/>
    <property type="project" value="UniProtKB-UniRule"/>
</dbReference>
<dbReference type="SUPFAM" id="SSF50104">
    <property type="entry name" value="Translation proteins SH3-like domain"/>
    <property type="match status" value="1"/>
</dbReference>
<dbReference type="InterPro" id="IPR014722">
    <property type="entry name" value="Rib_uL2_dom2"/>
</dbReference>
<evidence type="ECO:0000256" key="6">
    <source>
        <dbReference type="RuleBase" id="RU003477"/>
    </source>
</evidence>
<dbReference type="GO" id="GO:0003735">
    <property type="term" value="F:structural constituent of ribosome"/>
    <property type="evidence" value="ECO:0007669"/>
    <property type="project" value="InterPro"/>
</dbReference>
<evidence type="ECO:0000259" key="7">
    <source>
        <dbReference type="SMART" id="SM00739"/>
    </source>
</evidence>
<gene>
    <name evidence="5" type="primary">rplX</name>
    <name evidence="8" type="ORF">DRP53_10635</name>
</gene>
<evidence type="ECO:0000313" key="8">
    <source>
        <dbReference type="EMBL" id="RKX68497.1"/>
    </source>
</evidence>
<dbReference type="InterPro" id="IPR057264">
    <property type="entry name" value="Ribosomal_uL24_C"/>
</dbReference>
<name>A0A660SCT4_UNCW3</name>
<comment type="caution">
    <text evidence="8">The sequence shown here is derived from an EMBL/GenBank/DDBJ whole genome shotgun (WGS) entry which is preliminary data.</text>
</comment>
<reference evidence="8 9" key="1">
    <citation type="submission" date="2018-06" db="EMBL/GenBank/DDBJ databases">
        <title>Extensive metabolic versatility and redundancy in microbially diverse, dynamic hydrothermal sediments.</title>
        <authorList>
            <person name="Dombrowski N."/>
            <person name="Teske A."/>
            <person name="Baker B.J."/>
        </authorList>
    </citation>
    <scope>NUCLEOTIDE SEQUENCE [LARGE SCALE GENOMIC DNA]</scope>
    <source>
        <strain evidence="8">B36_G15</strain>
    </source>
</reference>
<dbReference type="GO" id="GO:0005840">
    <property type="term" value="C:ribosome"/>
    <property type="evidence" value="ECO:0007669"/>
    <property type="project" value="UniProtKB-KW"/>
</dbReference>
<dbReference type="InterPro" id="IPR041988">
    <property type="entry name" value="Ribosomal_uL24_KOW"/>
</dbReference>
<evidence type="ECO:0000256" key="5">
    <source>
        <dbReference type="HAMAP-Rule" id="MF_01326"/>
    </source>
</evidence>
<feature type="domain" description="KOW" evidence="7">
    <location>
        <begin position="2"/>
        <end position="29"/>
    </location>
</feature>
<comment type="similarity">
    <text evidence="1 5 6">Belongs to the universal ribosomal protein uL24 family.</text>
</comment>
<evidence type="ECO:0000256" key="3">
    <source>
        <dbReference type="ARBA" id="ARBA00023274"/>
    </source>
</evidence>
<dbReference type="GO" id="GO:0006412">
    <property type="term" value="P:translation"/>
    <property type="evidence" value="ECO:0007669"/>
    <property type="project" value="UniProtKB-UniRule"/>
</dbReference>
<dbReference type="PROSITE" id="PS01108">
    <property type="entry name" value="RIBOSOMAL_L24"/>
    <property type="match status" value="1"/>
</dbReference>
<proteinExistence type="inferred from homology"/>
<evidence type="ECO:0000256" key="4">
    <source>
        <dbReference type="ARBA" id="ARBA00035206"/>
    </source>
</evidence>
<comment type="function">
    <text evidence="5">One of the proteins that surrounds the polypeptide exit tunnel on the outside of the subunit.</text>
</comment>
<keyword evidence="5" id="KW-0694">RNA-binding</keyword>
<dbReference type="SMART" id="SM00739">
    <property type="entry name" value="KOW"/>
    <property type="match status" value="1"/>
</dbReference>
<sequence length="102" mass="11521">MNIKKGDIVVVISGDEKGRRGKVLEVQPKKNRVVIEGVNLVKKHTRMQRGGRPGGILTIPAPIHISNVQLICPRCGKRTRVRRDKVEGRRLRFCKECGEQID</sequence>
<keyword evidence="2 5" id="KW-0689">Ribosomal protein</keyword>
<evidence type="ECO:0000313" key="9">
    <source>
        <dbReference type="Proteomes" id="UP000268469"/>
    </source>
</evidence>
<organism evidence="8 9">
    <name type="scientific">candidate division WOR-3 bacterium</name>
    <dbReference type="NCBI Taxonomy" id="2052148"/>
    <lineage>
        <taxon>Bacteria</taxon>
        <taxon>Bacteria division WOR-3</taxon>
    </lineage>
</organism>